<evidence type="ECO:0000313" key="2">
    <source>
        <dbReference type="EMBL" id="CEL99355.1"/>
    </source>
</evidence>
<evidence type="ECO:0000256" key="1">
    <source>
        <dbReference type="SAM" id="MobiDB-lite"/>
    </source>
</evidence>
<dbReference type="InParanoid" id="A0A0G4EPZ1"/>
<evidence type="ECO:0000313" key="3">
    <source>
        <dbReference type="Proteomes" id="UP000041254"/>
    </source>
</evidence>
<protein>
    <recommendedName>
        <fullName evidence="4">Reverse transcriptase domain-containing protein</fullName>
    </recommendedName>
</protein>
<dbReference type="PANTHER" id="PTHR48462:SF1">
    <property type="entry name" value="PROTEIN, PUTATIVE-RELATED"/>
    <property type="match status" value="1"/>
</dbReference>
<dbReference type="PhylomeDB" id="A0A0G4EPZ1"/>
<reference evidence="2 3" key="1">
    <citation type="submission" date="2014-11" db="EMBL/GenBank/DDBJ databases">
        <authorList>
            <person name="Zhu J."/>
            <person name="Qi W."/>
            <person name="Song R."/>
        </authorList>
    </citation>
    <scope>NUCLEOTIDE SEQUENCE [LARGE SCALE GENOMIC DNA]</scope>
</reference>
<keyword evidence="3" id="KW-1185">Reference proteome</keyword>
<sequence>MQGCKVPLPNFVWLLVHSRVPPSLRPFLSAARLSAFEKTDDDGVATGGVRPIAMGETIRRWVTRAIVQQKSPKLEAALAPCQYAVGVASGSEKLIAAVRTFLSAGEPDERRVLLSLNAKNALNTMSRQAILEGVDRLFPVLTQYFLQWYGEPAELWFHHERGYTCKVSSQERVQQGDCGGPAWYACGLHGVLEKIRTALPDRLVVAFADNIYIGTTQDKVAHDFDVAENELAIVRQNLVREKCEVWGEHFTKGMDRPANMPSGVCVRDEGLLVLGCPFGTSEFMERHFAKVLKKTQHLIDNLPQLEDPQSAEKLLRFCAAPKFHYHLRTSLPFTRPLAEAAGKHSRALIQAACTLFSLGDIQTKTVRQLKLPLTEGGFGLTDAHRIAPAAYFGAGAVVLADVLRAVLPRRTMPVHGRAGLEAQPWSKLTQRIHQQESASLQAALDAMRDAAGHPTTDGARLQSCKGPGASGWLQAIPSRPETTISPDAFVWNVQFQLGLVKGPTTCGACTKPCDPLGDHMLKCPNRGYLTSRHNTVQATVYRICKEARCPSVKTEQLLRDHQCPLPQTTDKQRMDLVLTQHDGSKLMADVTGTHPTHADRPGDPRNLTNQRPGSALRVAEKRKRDQYAVACARGGYTFLPLAFESYGRWSSTMETFLHKLGKAVKEAHYRDDRDFSTGRVVARWWVLLSCAVRRECALTVRGKSEAAAPFIRPFPRDEVWGRGPYSPH</sequence>
<dbReference type="EMBL" id="CDMY01000279">
    <property type="protein sequence ID" value="CEL99355.1"/>
    <property type="molecule type" value="Genomic_DNA"/>
</dbReference>
<name>A0A0G4EPZ1_VITBC</name>
<dbReference type="Proteomes" id="UP000041254">
    <property type="component" value="Unassembled WGS sequence"/>
</dbReference>
<dbReference type="OMA" id="NSEESWF"/>
<feature type="region of interest" description="Disordered" evidence="1">
    <location>
        <begin position="592"/>
        <end position="613"/>
    </location>
</feature>
<evidence type="ECO:0008006" key="4">
    <source>
        <dbReference type="Google" id="ProtNLM"/>
    </source>
</evidence>
<gene>
    <name evidence="2" type="ORF">Vbra_2976</name>
</gene>
<dbReference type="AlphaFoldDB" id="A0A0G4EPZ1"/>
<accession>A0A0G4EPZ1</accession>
<dbReference type="OrthoDB" id="444472at2759"/>
<organism evidence="2 3">
    <name type="scientific">Vitrella brassicaformis (strain CCMP3155)</name>
    <dbReference type="NCBI Taxonomy" id="1169540"/>
    <lineage>
        <taxon>Eukaryota</taxon>
        <taxon>Sar</taxon>
        <taxon>Alveolata</taxon>
        <taxon>Colpodellida</taxon>
        <taxon>Vitrellaceae</taxon>
        <taxon>Vitrella</taxon>
    </lineage>
</organism>
<dbReference type="VEuPathDB" id="CryptoDB:Vbra_2976"/>
<dbReference type="STRING" id="1169540.A0A0G4EPZ1"/>
<dbReference type="PANTHER" id="PTHR48462">
    <property type="entry name" value="PROTEIN, PUTATIVE-RELATED"/>
    <property type="match status" value="1"/>
</dbReference>
<proteinExistence type="predicted"/>